<accession>A0A1V0QET4</accession>
<dbReference type="EMBL" id="CP015405">
    <property type="protein sequence ID" value="ARE64958.1"/>
    <property type="molecule type" value="Genomic_DNA"/>
</dbReference>
<dbReference type="STRING" id="1796616.A4V09_23720"/>
<gene>
    <name evidence="2" type="ORF">A4V09_23720</name>
</gene>
<dbReference type="Proteomes" id="UP000092574">
    <property type="component" value="Chromosome"/>
</dbReference>
<dbReference type="KEGG" id="byl:A4V09_23720"/>
<keyword evidence="3" id="KW-1185">Reference proteome</keyword>
<dbReference type="InterPro" id="IPR054075">
    <property type="entry name" value="Gp53-like_C"/>
</dbReference>
<organism evidence="2 3">
    <name type="scientific">Blautia pseudococcoides</name>
    <dbReference type="NCBI Taxonomy" id="1796616"/>
    <lineage>
        <taxon>Bacteria</taxon>
        <taxon>Bacillati</taxon>
        <taxon>Bacillota</taxon>
        <taxon>Clostridia</taxon>
        <taxon>Lachnospirales</taxon>
        <taxon>Lachnospiraceae</taxon>
        <taxon>Blautia</taxon>
    </lineage>
</organism>
<feature type="domain" description="Putative tail fiber protein gp53-like C-terminal" evidence="1">
    <location>
        <begin position="12"/>
        <end position="92"/>
    </location>
</feature>
<dbReference type="Pfam" id="PF21882">
    <property type="entry name" value="Gp53-like_C"/>
    <property type="match status" value="1"/>
</dbReference>
<evidence type="ECO:0000313" key="3">
    <source>
        <dbReference type="Proteomes" id="UP000092574"/>
    </source>
</evidence>
<sequence>MFNREFDSTLRGILFQYGRVSINPVENKPTMKHVQFPKSFAGRPCTVVTPITSVPGTVFLGAGVSNISNDGFDAYITRTNTTETILAWIAIGPV</sequence>
<reference evidence="2" key="1">
    <citation type="submission" date="2017-04" db="EMBL/GenBank/DDBJ databases">
        <title>Complete Genome Sequences of Twelve Strains of a Stable Defined Moderately Diverse Mouse Microbiota 2 (sDMDMm2).</title>
        <authorList>
            <person name="Uchimura Y."/>
            <person name="Wyss M."/>
            <person name="Brugiroux S."/>
            <person name="Limenitakis J.P."/>
            <person name="Stecher B."/>
            <person name="McCoy K.D."/>
            <person name="Macpherson A.J."/>
        </authorList>
    </citation>
    <scope>NUCLEOTIDE SEQUENCE</scope>
    <source>
        <strain evidence="2">YL58</strain>
    </source>
</reference>
<protein>
    <recommendedName>
        <fullName evidence="1">Putative tail fiber protein gp53-like C-terminal domain-containing protein</fullName>
    </recommendedName>
</protein>
<dbReference type="SUPFAM" id="SSF141086">
    <property type="entry name" value="Agglutinin HPA-like"/>
    <property type="match status" value="1"/>
</dbReference>
<proteinExistence type="predicted"/>
<dbReference type="InterPro" id="IPR037221">
    <property type="entry name" value="H-type_lectin_dom_sf"/>
</dbReference>
<evidence type="ECO:0000313" key="2">
    <source>
        <dbReference type="EMBL" id="ARE64958.1"/>
    </source>
</evidence>
<name>A0A1V0QET4_9FIRM</name>
<dbReference type="Gene3D" id="2.60.40.3940">
    <property type="match status" value="1"/>
</dbReference>
<dbReference type="AlphaFoldDB" id="A0A1V0QET4"/>
<evidence type="ECO:0000259" key="1">
    <source>
        <dbReference type="Pfam" id="PF21882"/>
    </source>
</evidence>